<name>A0A209A3R2_YERIN</name>
<dbReference type="EMBL" id="NHOI01000010">
    <property type="protein sequence ID" value="OVZ87416.1"/>
    <property type="molecule type" value="Genomic_DNA"/>
</dbReference>
<organism evidence="1 2">
    <name type="scientific">Yersinia intermedia</name>
    <dbReference type="NCBI Taxonomy" id="631"/>
    <lineage>
        <taxon>Bacteria</taxon>
        <taxon>Pseudomonadati</taxon>
        <taxon>Pseudomonadota</taxon>
        <taxon>Gammaproteobacteria</taxon>
        <taxon>Enterobacterales</taxon>
        <taxon>Yersiniaceae</taxon>
        <taxon>Yersinia</taxon>
    </lineage>
</organism>
<gene>
    <name evidence="1" type="ORF">CBW57_07380</name>
</gene>
<evidence type="ECO:0000313" key="2">
    <source>
        <dbReference type="Proteomes" id="UP000196440"/>
    </source>
</evidence>
<accession>A0A209A3R2</accession>
<reference evidence="1 2" key="1">
    <citation type="submission" date="2017-05" db="EMBL/GenBank/DDBJ databases">
        <title>Whole genome sequencing of Yersinia kristensenii.</title>
        <authorList>
            <person name="Campioni F."/>
        </authorList>
    </citation>
    <scope>NUCLEOTIDE SEQUENCE [LARGE SCALE GENOMIC DNA]</scope>
    <source>
        <strain evidence="1 2">CFSAN060536</strain>
    </source>
</reference>
<proteinExistence type="predicted"/>
<protein>
    <submittedName>
        <fullName evidence="1">Membrane transport protein</fullName>
    </submittedName>
</protein>
<evidence type="ECO:0000313" key="1">
    <source>
        <dbReference type="EMBL" id="OVZ87416.1"/>
    </source>
</evidence>
<sequence>MAFVVIALVALLSLVDTLTLSRDAGDEVRKKLFRR</sequence>
<dbReference type="AlphaFoldDB" id="A0A209A3R2"/>
<comment type="caution">
    <text evidence="1">The sequence shown here is derived from an EMBL/GenBank/DDBJ whole genome shotgun (WGS) entry which is preliminary data.</text>
</comment>
<dbReference type="Proteomes" id="UP000196440">
    <property type="component" value="Unassembled WGS sequence"/>
</dbReference>